<sequence length="84" mass="9430">MTESSSFRSFLFDSQFRFVLMDVEGHTPAVSFISSSIRPPCCRKVRPNQYQYVIVTVCGLHKSYTSAVGDNCVEFAVAAQRKSI</sequence>
<gene>
    <name evidence="1" type="ORF">F2P81_015894</name>
</gene>
<dbReference type="EMBL" id="VEVO01000014">
    <property type="protein sequence ID" value="KAF0031339.1"/>
    <property type="molecule type" value="Genomic_DNA"/>
</dbReference>
<evidence type="ECO:0000313" key="2">
    <source>
        <dbReference type="Proteomes" id="UP000438429"/>
    </source>
</evidence>
<protein>
    <submittedName>
        <fullName evidence="1">Uncharacterized protein</fullName>
    </submittedName>
</protein>
<name>A0A6A4SFS4_SCOMX</name>
<dbReference type="Proteomes" id="UP000438429">
    <property type="component" value="Unassembled WGS sequence"/>
</dbReference>
<dbReference type="AlphaFoldDB" id="A0A6A4SFS4"/>
<reference evidence="1 2" key="1">
    <citation type="submission" date="2019-06" db="EMBL/GenBank/DDBJ databases">
        <title>Draft genomes of female and male turbot (Scophthalmus maximus).</title>
        <authorList>
            <person name="Xu H."/>
            <person name="Xu X.-W."/>
            <person name="Shao C."/>
            <person name="Chen S."/>
        </authorList>
    </citation>
    <scope>NUCLEOTIDE SEQUENCE [LARGE SCALE GENOMIC DNA]</scope>
    <source>
        <strain evidence="1">Ysfricsl-2016a</strain>
        <tissue evidence="1">Blood</tissue>
    </source>
</reference>
<accession>A0A6A4SFS4</accession>
<comment type="caution">
    <text evidence="1">The sequence shown here is derived from an EMBL/GenBank/DDBJ whole genome shotgun (WGS) entry which is preliminary data.</text>
</comment>
<evidence type="ECO:0000313" key="1">
    <source>
        <dbReference type="EMBL" id="KAF0031339.1"/>
    </source>
</evidence>
<proteinExistence type="predicted"/>
<organism evidence="1 2">
    <name type="scientific">Scophthalmus maximus</name>
    <name type="common">Turbot</name>
    <name type="synonym">Psetta maxima</name>
    <dbReference type="NCBI Taxonomy" id="52904"/>
    <lineage>
        <taxon>Eukaryota</taxon>
        <taxon>Metazoa</taxon>
        <taxon>Chordata</taxon>
        <taxon>Craniata</taxon>
        <taxon>Vertebrata</taxon>
        <taxon>Euteleostomi</taxon>
        <taxon>Actinopterygii</taxon>
        <taxon>Neopterygii</taxon>
        <taxon>Teleostei</taxon>
        <taxon>Neoteleostei</taxon>
        <taxon>Acanthomorphata</taxon>
        <taxon>Carangaria</taxon>
        <taxon>Pleuronectiformes</taxon>
        <taxon>Pleuronectoidei</taxon>
        <taxon>Scophthalmidae</taxon>
        <taxon>Scophthalmus</taxon>
    </lineage>
</organism>